<reference evidence="1" key="1">
    <citation type="submission" date="2022-07" db="EMBL/GenBank/DDBJ databases">
        <title>Genome Sequence of Leucocoprinus birnbaumii.</title>
        <authorList>
            <person name="Buettner E."/>
        </authorList>
    </citation>
    <scope>NUCLEOTIDE SEQUENCE</scope>
    <source>
        <strain evidence="1">VT141</strain>
    </source>
</reference>
<keyword evidence="2" id="KW-1185">Reference proteome</keyword>
<accession>A0AAD5YV57</accession>
<dbReference type="Proteomes" id="UP001213000">
    <property type="component" value="Unassembled WGS sequence"/>
</dbReference>
<sequence>MSQFTVSELRDEDILSDVVPSNIVSRQEAIINATLCLFFDVLAYGVLQADMQPRNIILRLQEHVSSSLTQCFDAEDCLLALDMHCDNLDMVMVNFEIVDFEKPDPSFGKPAAQGTHIEEIKPMYLERWPNNGMP</sequence>
<comment type="caution">
    <text evidence="1">The sequence shown here is derived from an EMBL/GenBank/DDBJ whole genome shotgun (WGS) entry which is preliminary data.</text>
</comment>
<evidence type="ECO:0008006" key="3">
    <source>
        <dbReference type="Google" id="ProtNLM"/>
    </source>
</evidence>
<proteinExistence type="predicted"/>
<organism evidence="1 2">
    <name type="scientific">Leucocoprinus birnbaumii</name>
    <dbReference type="NCBI Taxonomy" id="56174"/>
    <lineage>
        <taxon>Eukaryota</taxon>
        <taxon>Fungi</taxon>
        <taxon>Dikarya</taxon>
        <taxon>Basidiomycota</taxon>
        <taxon>Agaricomycotina</taxon>
        <taxon>Agaricomycetes</taxon>
        <taxon>Agaricomycetidae</taxon>
        <taxon>Agaricales</taxon>
        <taxon>Agaricineae</taxon>
        <taxon>Agaricaceae</taxon>
        <taxon>Leucocoprinus</taxon>
    </lineage>
</organism>
<dbReference type="EMBL" id="JANIEX010000490">
    <property type="protein sequence ID" value="KAJ3566407.1"/>
    <property type="molecule type" value="Genomic_DNA"/>
</dbReference>
<evidence type="ECO:0000313" key="2">
    <source>
        <dbReference type="Proteomes" id="UP001213000"/>
    </source>
</evidence>
<evidence type="ECO:0000313" key="1">
    <source>
        <dbReference type="EMBL" id="KAJ3566407.1"/>
    </source>
</evidence>
<name>A0AAD5YV57_9AGAR</name>
<dbReference type="AlphaFoldDB" id="A0AAD5YV57"/>
<gene>
    <name evidence="1" type="ORF">NP233_g7030</name>
</gene>
<protein>
    <recommendedName>
        <fullName evidence="3">Protein kinase domain-containing protein</fullName>
    </recommendedName>
</protein>